<dbReference type="InterPro" id="IPR002758">
    <property type="entry name" value="Cation_antiport_E"/>
</dbReference>
<comment type="caution">
    <text evidence="7">The sequence shown here is derived from an EMBL/GenBank/DDBJ whole genome shotgun (WGS) entry which is preliminary data.</text>
</comment>
<accession>A0A0F9D9H4</accession>
<keyword evidence="3 6" id="KW-0812">Transmembrane</keyword>
<dbReference type="AlphaFoldDB" id="A0A0F9D9H4"/>
<name>A0A0F9D9H4_9ZZZZ</name>
<keyword evidence="5 6" id="KW-0472">Membrane</keyword>
<dbReference type="Pfam" id="PF01899">
    <property type="entry name" value="MNHE"/>
    <property type="match status" value="1"/>
</dbReference>
<evidence type="ECO:0000313" key="7">
    <source>
        <dbReference type="EMBL" id="KKL08708.1"/>
    </source>
</evidence>
<sequence>MGFILTTIITFTFWILLSGFFDAFHIITGITSSLLVAAFSHRIMFPKGTDFILEFKRLGRFLLYVPWLMLEILKANIDLVYRTLHPSMPIDPRIIKFRTDIKEDMGKTTLANSITLTPGTVTLYVTEDGEFT</sequence>
<evidence type="ECO:0000256" key="1">
    <source>
        <dbReference type="ARBA" id="ARBA00004651"/>
    </source>
</evidence>
<evidence type="ECO:0000256" key="5">
    <source>
        <dbReference type="ARBA" id="ARBA00023136"/>
    </source>
</evidence>
<comment type="subcellular location">
    <subcellularLocation>
        <location evidence="1">Cell membrane</location>
        <topology evidence="1">Multi-pass membrane protein</topology>
    </subcellularLocation>
</comment>
<evidence type="ECO:0000256" key="6">
    <source>
        <dbReference type="SAM" id="Phobius"/>
    </source>
</evidence>
<evidence type="ECO:0000256" key="2">
    <source>
        <dbReference type="ARBA" id="ARBA00022475"/>
    </source>
</evidence>
<evidence type="ECO:0000256" key="3">
    <source>
        <dbReference type="ARBA" id="ARBA00022692"/>
    </source>
</evidence>
<dbReference type="GO" id="GO:0005886">
    <property type="term" value="C:plasma membrane"/>
    <property type="evidence" value="ECO:0007669"/>
    <property type="project" value="UniProtKB-SubCell"/>
</dbReference>
<protein>
    <recommendedName>
        <fullName evidence="8">Cation:proton antiporter</fullName>
    </recommendedName>
</protein>
<dbReference type="GO" id="GO:0008324">
    <property type="term" value="F:monoatomic cation transmembrane transporter activity"/>
    <property type="evidence" value="ECO:0007669"/>
    <property type="project" value="InterPro"/>
</dbReference>
<keyword evidence="4 6" id="KW-1133">Transmembrane helix</keyword>
<dbReference type="EMBL" id="LAZR01042774">
    <property type="protein sequence ID" value="KKL08708.1"/>
    <property type="molecule type" value="Genomic_DNA"/>
</dbReference>
<feature type="transmembrane region" description="Helical" evidence="6">
    <location>
        <begin position="12"/>
        <end position="40"/>
    </location>
</feature>
<feature type="non-terminal residue" evidence="7">
    <location>
        <position position="132"/>
    </location>
</feature>
<dbReference type="PANTHER" id="PTHR34584:SF1">
    <property type="entry name" value="NA(+)_H(+) ANTIPORTER SUBUNIT E1"/>
    <property type="match status" value="1"/>
</dbReference>
<proteinExistence type="predicted"/>
<organism evidence="7">
    <name type="scientific">marine sediment metagenome</name>
    <dbReference type="NCBI Taxonomy" id="412755"/>
    <lineage>
        <taxon>unclassified sequences</taxon>
        <taxon>metagenomes</taxon>
        <taxon>ecological metagenomes</taxon>
    </lineage>
</organism>
<evidence type="ECO:0008006" key="8">
    <source>
        <dbReference type="Google" id="ProtNLM"/>
    </source>
</evidence>
<keyword evidence="2" id="KW-1003">Cell membrane</keyword>
<dbReference type="PANTHER" id="PTHR34584">
    <property type="entry name" value="NA(+)/H(+) ANTIPORTER SUBUNIT E1"/>
    <property type="match status" value="1"/>
</dbReference>
<reference evidence="7" key="1">
    <citation type="journal article" date="2015" name="Nature">
        <title>Complex archaea that bridge the gap between prokaryotes and eukaryotes.</title>
        <authorList>
            <person name="Spang A."/>
            <person name="Saw J.H."/>
            <person name="Jorgensen S.L."/>
            <person name="Zaremba-Niedzwiedzka K."/>
            <person name="Martijn J."/>
            <person name="Lind A.E."/>
            <person name="van Eijk R."/>
            <person name="Schleper C."/>
            <person name="Guy L."/>
            <person name="Ettema T.J."/>
        </authorList>
    </citation>
    <scope>NUCLEOTIDE SEQUENCE</scope>
</reference>
<dbReference type="PIRSF" id="PIRSF019239">
    <property type="entry name" value="MrpE"/>
    <property type="match status" value="1"/>
</dbReference>
<gene>
    <name evidence="7" type="ORF">LCGC14_2573170</name>
</gene>
<evidence type="ECO:0000256" key="4">
    <source>
        <dbReference type="ARBA" id="ARBA00022989"/>
    </source>
</evidence>